<comment type="subcellular location">
    <subcellularLocation>
        <location evidence="1">Cell membrane</location>
        <topology evidence="1">Multi-pass membrane protein</topology>
    </subcellularLocation>
</comment>
<evidence type="ECO:0000256" key="1">
    <source>
        <dbReference type="ARBA" id="ARBA00004651"/>
    </source>
</evidence>
<organism evidence="7 8">
    <name type="scientific">Actinoalloteichus caeruleus DSM 43889</name>
    <dbReference type="NCBI Taxonomy" id="1120930"/>
    <lineage>
        <taxon>Bacteria</taxon>
        <taxon>Bacillati</taxon>
        <taxon>Actinomycetota</taxon>
        <taxon>Actinomycetes</taxon>
        <taxon>Pseudonocardiales</taxon>
        <taxon>Pseudonocardiaceae</taxon>
        <taxon>Actinoalloteichus</taxon>
        <taxon>Actinoalloteichus cyanogriseus</taxon>
    </lineage>
</organism>
<evidence type="ECO:0000313" key="8">
    <source>
        <dbReference type="Proteomes" id="UP000791080"/>
    </source>
</evidence>
<evidence type="ECO:0000256" key="3">
    <source>
        <dbReference type="ARBA" id="ARBA00022989"/>
    </source>
</evidence>
<keyword evidence="3 5" id="KW-1133">Transmembrane helix</keyword>
<feature type="domain" description="Major facilitator superfamily (MFS) profile" evidence="6">
    <location>
        <begin position="7"/>
        <end position="415"/>
    </location>
</feature>
<feature type="transmembrane region" description="Helical" evidence="5">
    <location>
        <begin position="395"/>
        <end position="413"/>
    </location>
</feature>
<gene>
    <name evidence="7" type="ORF">G443_002083</name>
</gene>
<dbReference type="PANTHER" id="PTHR23534">
    <property type="entry name" value="MFS PERMEASE"/>
    <property type="match status" value="1"/>
</dbReference>
<dbReference type="Proteomes" id="UP000791080">
    <property type="component" value="Unassembled WGS sequence"/>
</dbReference>
<feature type="transmembrane region" description="Helical" evidence="5">
    <location>
        <begin position="263"/>
        <end position="286"/>
    </location>
</feature>
<feature type="transmembrane region" description="Helical" evidence="5">
    <location>
        <begin position="174"/>
        <end position="192"/>
    </location>
</feature>
<feature type="transmembrane region" description="Helical" evidence="5">
    <location>
        <begin position="238"/>
        <end position="257"/>
    </location>
</feature>
<feature type="transmembrane region" description="Helical" evidence="5">
    <location>
        <begin position="298"/>
        <end position="316"/>
    </location>
</feature>
<dbReference type="RefSeq" id="WP_026418284.1">
    <property type="nucleotide sequence ID" value="NZ_AUBJ02000001.1"/>
</dbReference>
<feature type="transmembrane region" description="Helical" evidence="5">
    <location>
        <begin position="137"/>
        <end position="154"/>
    </location>
</feature>
<name>A0ABT1JI12_ACTCY</name>
<evidence type="ECO:0000256" key="4">
    <source>
        <dbReference type="ARBA" id="ARBA00023136"/>
    </source>
</evidence>
<evidence type="ECO:0000259" key="6">
    <source>
        <dbReference type="PROSITE" id="PS50850"/>
    </source>
</evidence>
<dbReference type="EMBL" id="AUBJ02000001">
    <property type="protein sequence ID" value="MCP2331813.1"/>
    <property type="molecule type" value="Genomic_DNA"/>
</dbReference>
<dbReference type="InterPro" id="IPR011701">
    <property type="entry name" value="MFS"/>
</dbReference>
<evidence type="ECO:0000256" key="5">
    <source>
        <dbReference type="SAM" id="Phobius"/>
    </source>
</evidence>
<reference evidence="7 8" key="1">
    <citation type="submission" date="2013-07" db="EMBL/GenBank/DDBJ databases">
        <authorList>
            <consortium name="DOE Joint Genome Institute"/>
            <person name="Reeve W."/>
            <person name="Huntemann M."/>
            <person name="Han J."/>
            <person name="Chen A."/>
            <person name="Kyrpides N."/>
            <person name="Mavromatis K."/>
            <person name="Markowitz V."/>
            <person name="Palaniappan K."/>
            <person name="Ivanova N."/>
            <person name="Schaumberg A."/>
            <person name="Pati A."/>
            <person name="Liolios K."/>
            <person name="Nordberg H.P."/>
            <person name="Cantor M.N."/>
            <person name="Hua S.X."/>
            <person name="Woyke T."/>
        </authorList>
    </citation>
    <scope>NUCLEOTIDE SEQUENCE [LARGE SCALE GENOMIC DNA]</scope>
    <source>
        <strain evidence="7 8">DSM 43889</strain>
    </source>
</reference>
<dbReference type="SUPFAM" id="SSF103473">
    <property type="entry name" value="MFS general substrate transporter"/>
    <property type="match status" value="1"/>
</dbReference>
<dbReference type="InterPro" id="IPR036259">
    <property type="entry name" value="MFS_trans_sf"/>
</dbReference>
<feature type="transmembrane region" description="Helical" evidence="5">
    <location>
        <begin position="41"/>
        <end position="62"/>
    </location>
</feature>
<dbReference type="InterPro" id="IPR020846">
    <property type="entry name" value="MFS_dom"/>
</dbReference>
<dbReference type="PROSITE" id="PS50850">
    <property type="entry name" value="MFS"/>
    <property type="match status" value="1"/>
</dbReference>
<dbReference type="Pfam" id="PF07690">
    <property type="entry name" value="MFS_1"/>
    <property type="match status" value="1"/>
</dbReference>
<protein>
    <submittedName>
        <fullName evidence="7">Arabinose efflux permease, MFS family</fullName>
    </submittedName>
</protein>
<evidence type="ECO:0000313" key="7">
    <source>
        <dbReference type="EMBL" id="MCP2331813.1"/>
    </source>
</evidence>
<sequence length="416" mass="41393">MPADRRILVVLVVTQILSGVGVAIGVTTSGVATLRLAESEALAGLAQATTLLGAALIALPLGRMATRRGRRWSLSTGYGVGTLGAVVAALAVGVGSWPLLVGAMLLLGAGTAANFAARYAVVDPGGTASPGSGGRRLSVMVFATAGGVVVGPNLAVLGENAAAAGGLPSDAGPFLLVAVTFALAGLGVLRWLRPDSLPAGVRPLPEGGGQGSGGVRVSSRPRAADWVVELRRLPTEGLLALGAVVAAHGAMTAMMTMTPVHLYHGGASLSGVGAVLSSHFLGMYAFSPLFGWLVDRHGAVPVLGLGAAMLVAGVGLSGMAPDHEAPQLAAGLTVLGMGWSALLVSASLALTQATRREFRPLLQGLSDTMMNMSGVVGAVVAGLVVSAASFAMLGVLVGIATLPLLVTAVVVSLRHT</sequence>
<proteinExistence type="predicted"/>
<feature type="transmembrane region" description="Helical" evidence="5">
    <location>
        <begin position="370"/>
        <end position="389"/>
    </location>
</feature>
<dbReference type="Gene3D" id="1.20.1250.20">
    <property type="entry name" value="MFS general substrate transporter like domains"/>
    <property type="match status" value="2"/>
</dbReference>
<keyword evidence="8" id="KW-1185">Reference proteome</keyword>
<dbReference type="PANTHER" id="PTHR23534:SF1">
    <property type="entry name" value="MAJOR FACILITATOR SUPERFAMILY PROTEIN"/>
    <property type="match status" value="1"/>
</dbReference>
<comment type="caution">
    <text evidence="7">The sequence shown here is derived from an EMBL/GenBank/DDBJ whole genome shotgun (WGS) entry which is preliminary data.</text>
</comment>
<accession>A0ABT1JI12</accession>
<keyword evidence="2 5" id="KW-0812">Transmembrane</keyword>
<feature type="transmembrane region" description="Helical" evidence="5">
    <location>
        <begin position="74"/>
        <end position="93"/>
    </location>
</feature>
<feature type="transmembrane region" description="Helical" evidence="5">
    <location>
        <begin position="328"/>
        <end position="350"/>
    </location>
</feature>
<evidence type="ECO:0000256" key="2">
    <source>
        <dbReference type="ARBA" id="ARBA00022692"/>
    </source>
</evidence>
<feature type="transmembrane region" description="Helical" evidence="5">
    <location>
        <begin position="99"/>
        <end position="117"/>
    </location>
</feature>
<keyword evidence="4 5" id="KW-0472">Membrane</keyword>
<reference evidence="7 8" key="2">
    <citation type="submission" date="2022-06" db="EMBL/GenBank/DDBJ databases">
        <title>Genomic Encyclopedia of Type Strains, Phase I: the one thousand microbial genomes (KMG-I) project.</title>
        <authorList>
            <person name="Kyrpides N."/>
        </authorList>
    </citation>
    <scope>NUCLEOTIDE SEQUENCE [LARGE SCALE GENOMIC DNA]</scope>
    <source>
        <strain evidence="7 8">DSM 43889</strain>
    </source>
</reference>